<evidence type="ECO:0000256" key="4">
    <source>
        <dbReference type="ARBA" id="ARBA00022989"/>
    </source>
</evidence>
<evidence type="ECO:0000256" key="6">
    <source>
        <dbReference type="ARBA" id="ARBA00023136"/>
    </source>
</evidence>
<keyword evidence="12" id="KW-1185">Reference proteome</keyword>
<evidence type="ECO:0000256" key="9">
    <source>
        <dbReference type="SAM" id="Phobius"/>
    </source>
</evidence>
<dbReference type="Pfam" id="PF00001">
    <property type="entry name" value="7tm_1"/>
    <property type="match status" value="1"/>
</dbReference>
<evidence type="ECO:0000256" key="2">
    <source>
        <dbReference type="ARBA" id="ARBA00022475"/>
    </source>
</evidence>
<feature type="transmembrane region" description="Helical" evidence="9">
    <location>
        <begin position="175"/>
        <end position="198"/>
    </location>
</feature>
<dbReference type="PROSITE" id="PS50262">
    <property type="entry name" value="G_PROTEIN_RECEP_F1_2"/>
    <property type="match status" value="1"/>
</dbReference>
<feature type="transmembrane region" description="Helical" evidence="9">
    <location>
        <begin position="30"/>
        <end position="51"/>
    </location>
</feature>
<dbReference type="Gene3D" id="1.20.1070.10">
    <property type="entry name" value="Rhodopsin 7-helix transmembrane proteins"/>
    <property type="match status" value="1"/>
</dbReference>
<evidence type="ECO:0000313" key="11">
    <source>
        <dbReference type="EnsemblMetazoa" id="CLYHEMP000749.1"/>
    </source>
</evidence>
<feature type="transmembrane region" description="Helical" evidence="9">
    <location>
        <begin position="113"/>
        <end position="136"/>
    </location>
</feature>
<feature type="transmembrane region" description="Helical" evidence="9">
    <location>
        <begin position="71"/>
        <end position="93"/>
    </location>
</feature>
<dbReference type="CDD" id="cd00637">
    <property type="entry name" value="7tm_classA_rhodopsin-like"/>
    <property type="match status" value="1"/>
</dbReference>
<evidence type="ECO:0000256" key="8">
    <source>
        <dbReference type="ARBA" id="ARBA00023224"/>
    </source>
</evidence>
<evidence type="ECO:0000259" key="10">
    <source>
        <dbReference type="PROSITE" id="PS50262"/>
    </source>
</evidence>
<evidence type="ECO:0000313" key="12">
    <source>
        <dbReference type="Proteomes" id="UP000594262"/>
    </source>
</evidence>
<protein>
    <recommendedName>
        <fullName evidence="10">G-protein coupled receptors family 1 profile domain-containing protein</fullName>
    </recommendedName>
</protein>
<comment type="subcellular location">
    <subcellularLocation>
        <location evidence="1">Cell membrane</location>
        <topology evidence="1">Multi-pass membrane protein</topology>
    </subcellularLocation>
</comment>
<keyword evidence="6 9" id="KW-0472">Membrane</keyword>
<dbReference type="PANTHER" id="PTHR24249">
    <property type="entry name" value="HISTAMINE RECEPTOR-RELATED G-PROTEIN COUPLED RECEPTOR"/>
    <property type="match status" value="1"/>
</dbReference>
<proteinExistence type="predicted"/>
<evidence type="ECO:0000256" key="5">
    <source>
        <dbReference type="ARBA" id="ARBA00023040"/>
    </source>
</evidence>
<dbReference type="InterPro" id="IPR017452">
    <property type="entry name" value="GPCR_Rhodpsn_7TM"/>
</dbReference>
<dbReference type="PANTHER" id="PTHR24249:SF372">
    <property type="entry name" value="G-PROTEIN COUPLED RECEPTORS FAMILY 1 PROFILE DOMAIN-CONTAINING PROTEIN"/>
    <property type="match status" value="1"/>
</dbReference>
<keyword evidence="4 9" id="KW-1133">Transmembrane helix</keyword>
<sequence>MNLGLCDVGYSAIGMLILIISTLTDSTMDAPKAFCRICFIASIFTSSCLAYDRVLSVRNLFRYQHIAQKKVPILMITFSWFAALFCQMVIMIFEYAPSTFFSYRGSRIPMRFSAAFINSLIITSNSIFIVYCLLYARQVAKQELARLGGLSRYLHGETAELYFSLTRRQKLNNDITIVSIFSLATLIPPNITFLKIFIRPGDNDASLLLFNWLIGAVYCAINPFVYLRWMRKLKLCFVRDLARIRRFINAKRNGRVRPT</sequence>
<dbReference type="InterPro" id="IPR050569">
    <property type="entry name" value="TAAR"/>
</dbReference>
<dbReference type="GO" id="GO:0005886">
    <property type="term" value="C:plasma membrane"/>
    <property type="evidence" value="ECO:0007669"/>
    <property type="project" value="UniProtKB-SubCell"/>
</dbReference>
<feature type="transmembrane region" description="Helical" evidence="9">
    <location>
        <begin position="7"/>
        <end position="24"/>
    </location>
</feature>
<evidence type="ECO:0000256" key="1">
    <source>
        <dbReference type="ARBA" id="ARBA00004651"/>
    </source>
</evidence>
<evidence type="ECO:0000256" key="7">
    <source>
        <dbReference type="ARBA" id="ARBA00023170"/>
    </source>
</evidence>
<reference evidence="11" key="1">
    <citation type="submission" date="2021-01" db="UniProtKB">
        <authorList>
            <consortium name="EnsemblMetazoa"/>
        </authorList>
    </citation>
    <scope>IDENTIFICATION</scope>
</reference>
<evidence type="ECO:0000256" key="3">
    <source>
        <dbReference type="ARBA" id="ARBA00022692"/>
    </source>
</evidence>
<name>A0A7M5UZB3_9CNID</name>
<organism evidence="11 12">
    <name type="scientific">Clytia hemisphaerica</name>
    <dbReference type="NCBI Taxonomy" id="252671"/>
    <lineage>
        <taxon>Eukaryota</taxon>
        <taxon>Metazoa</taxon>
        <taxon>Cnidaria</taxon>
        <taxon>Hydrozoa</taxon>
        <taxon>Hydroidolina</taxon>
        <taxon>Leptothecata</taxon>
        <taxon>Obeliida</taxon>
        <taxon>Clytiidae</taxon>
        <taxon>Clytia</taxon>
    </lineage>
</organism>
<accession>A0A7M5UZB3</accession>
<dbReference type="AlphaFoldDB" id="A0A7M5UZB3"/>
<dbReference type="EnsemblMetazoa" id="CLYHEMT000749.1">
    <property type="protein sequence ID" value="CLYHEMP000749.1"/>
    <property type="gene ID" value="CLYHEMG000749"/>
</dbReference>
<dbReference type="GO" id="GO:0004930">
    <property type="term" value="F:G protein-coupled receptor activity"/>
    <property type="evidence" value="ECO:0007669"/>
    <property type="project" value="UniProtKB-KW"/>
</dbReference>
<keyword evidence="2" id="KW-1003">Cell membrane</keyword>
<keyword evidence="5" id="KW-0297">G-protein coupled receptor</keyword>
<keyword evidence="3 9" id="KW-0812">Transmembrane</keyword>
<keyword evidence="8" id="KW-0807">Transducer</keyword>
<dbReference type="Proteomes" id="UP000594262">
    <property type="component" value="Unplaced"/>
</dbReference>
<dbReference type="InterPro" id="IPR000276">
    <property type="entry name" value="GPCR_Rhodpsn"/>
</dbReference>
<feature type="domain" description="G-protein coupled receptors family 1 profile" evidence="10">
    <location>
        <begin position="1"/>
        <end position="226"/>
    </location>
</feature>
<keyword evidence="7" id="KW-0675">Receptor</keyword>
<feature type="transmembrane region" description="Helical" evidence="9">
    <location>
        <begin position="210"/>
        <end position="229"/>
    </location>
</feature>
<dbReference type="SUPFAM" id="SSF81321">
    <property type="entry name" value="Family A G protein-coupled receptor-like"/>
    <property type="match status" value="1"/>
</dbReference>